<sequence length="113" mass="13037">MICLFRFELKNNKIDFILNNKIEEVITPYHNELLQPLISSLSQTLYLYHQFSKHSTILSCQVSGNKQLEIILSKGLGQYINVNTREEIFLGSGKSIADILMQFIDFPMTMPPK</sequence>
<accession>A0AB36TLG4</accession>
<reference evidence="1 2" key="1">
    <citation type="submission" date="2017-09" db="EMBL/GenBank/DDBJ databases">
        <title>Large-scale bioinformatics analysis of Bacillus genomes uncovers conserved roles of natural products in bacterial physiology.</title>
        <authorList>
            <consortium name="Agbiome Team Llc"/>
            <person name="Bleich R.M."/>
            <person name="Grubbs K.J."/>
            <person name="Santa Maria K.C."/>
            <person name="Allen S.E."/>
            <person name="Farag S."/>
            <person name="Shank E.A."/>
            <person name="Bowers A."/>
        </authorList>
    </citation>
    <scope>NUCLEOTIDE SEQUENCE [LARGE SCALE GENOMIC DNA]</scope>
    <source>
        <strain evidence="1 2">AFS077661</strain>
    </source>
</reference>
<gene>
    <name evidence="1" type="ORF">COJ61_30195</name>
</gene>
<dbReference type="EMBL" id="NUYG01000094">
    <property type="protein sequence ID" value="PFM84266.1"/>
    <property type="molecule type" value="Genomic_DNA"/>
</dbReference>
<comment type="caution">
    <text evidence="1">The sequence shown here is derived from an EMBL/GenBank/DDBJ whole genome shotgun (WGS) entry which is preliminary data.</text>
</comment>
<evidence type="ECO:0000313" key="2">
    <source>
        <dbReference type="Proteomes" id="UP000223839"/>
    </source>
</evidence>
<proteinExistence type="predicted"/>
<dbReference type="Proteomes" id="UP000223839">
    <property type="component" value="Unassembled WGS sequence"/>
</dbReference>
<organism evidence="1 2">
    <name type="scientific">Bacillus thuringiensis</name>
    <dbReference type="NCBI Taxonomy" id="1428"/>
    <lineage>
        <taxon>Bacteria</taxon>
        <taxon>Bacillati</taxon>
        <taxon>Bacillota</taxon>
        <taxon>Bacilli</taxon>
        <taxon>Bacillales</taxon>
        <taxon>Bacillaceae</taxon>
        <taxon>Bacillus</taxon>
        <taxon>Bacillus cereus group</taxon>
    </lineage>
</organism>
<evidence type="ECO:0000313" key="1">
    <source>
        <dbReference type="EMBL" id="PFM84266.1"/>
    </source>
</evidence>
<dbReference type="AlphaFoldDB" id="A0AB36TLG4"/>
<protein>
    <submittedName>
        <fullName evidence="1">Uncharacterized protein</fullName>
    </submittedName>
</protein>
<name>A0AB36TLG4_BACTU</name>
<dbReference type="RefSeq" id="WP_078206817.1">
    <property type="nucleotide sequence ID" value="NZ_NUYG01000094.1"/>
</dbReference>